<evidence type="ECO:0000313" key="2">
    <source>
        <dbReference type="Proteomes" id="UP000019109"/>
    </source>
</evidence>
<keyword evidence="2" id="KW-1185">Reference proteome</keyword>
<name>W4V992_9FIRM</name>
<reference evidence="1" key="1">
    <citation type="journal article" date="2014" name="Genome Announc.">
        <title>Draft Genome Sequence of Clostridium straminisolvens Strain JCM 21531T, Isolated from a Cellulose-Degrading Bacterial Community.</title>
        <authorList>
            <person name="Yuki M."/>
            <person name="Oshima K."/>
            <person name="Suda W."/>
            <person name="Sakamoto M."/>
            <person name="Kitamura K."/>
            <person name="Iida T."/>
            <person name="Hattori M."/>
            <person name="Ohkuma M."/>
        </authorList>
    </citation>
    <scope>NUCLEOTIDE SEQUENCE [LARGE SCALE GENOMIC DNA]</scope>
    <source>
        <strain evidence="1">JCM 21531</strain>
    </source>
</reference>
<evidence type="ECO:0000313" key="1">
    <source>
        <dbReference type="EMBL" id="GAE89945.1"/>
    </source>
</evidence>
<sequence>MLEDSENGIKAASKAKMLPVLVPDIRRPDEVEKLVYRELIF</sequence>
<dbReference type="AlphaFoldDB" id="W4V992"/>
<dbReference type="STRING" id="1294263.JCM21531_3520"/>
<dbReference type="Gene3D" id="3.40.50.1000">
    <property type="entry name" value="HAD superfamily/HAD-like"/>
    <property type="match status" value="1"/>
</dbReference>
<accession>W4V992</accession>
<proteinExistence type="predicted"/>
<dbReference type="EMBL" id="BAVR01000051">
    <property type="protein sequence ID" value="GAE89945.1"/>
    <property type="molecule type" value="Genomic_DNA"/>
</dbReference>
<comment type="caution">
    <text evidence="1">The sequence shown here is derived from an EMBL/GenBank/DDBJ whole genome shotgun (WGS) entry which is preliminary data.</text>
</comment>
<organism evidence="1 2">
    <name type="scientific">Acetivibrio straminisolvens JCM 21531</name>
    <dbReference type="NCBI Taxonomy" id="1294263"/>
    <lineage>
        <taxon>Bacteria</taxon>
        <taxon>Bacillati</taxon>
        <taxon>Bacillota</taxon>
        <taxon>Clostridia</taxon>
        <taxon>Eubacteriales</taxon>
        <taxon>Oscillospiraceae</taxon>
        <taxon>Acetivibrio</taxon>
    </lineage>
</organism>
<dbReference type="RefSeq" id="WP_265443829.1">
    <property type="nucleotide sequence ID" value="NZ_BAVR01000051.1"/>
</dbReference>
<gene>
    <name evidence="1" type="ORF">JCM21531_3520</name>
</gene>
<dbReference type="Proteomes" id="UP000019109">
    <property type="component" value="Unassembled WGS sequence"/>
</dbReference>
<dbReference type="InterPro" id="IPR023214">
    <property type="entry name" value="HAD_sf"/>
</dbReference>
<protein>
    <submittedName>
        <fullName evidence="1">Pseudouridine-5' phosphatase</fullName>
    </submittedName>
</protein>